<dbReference type="KEGG" id="lau:G293_04555"/>
<organism evidence="11 12">
    <name type="scientific">Candidatus Liberibacter africanus PTSAPSY</name>
    <dbReference type="NCBI Taxonomy" id="1277257"/>
    <lineage>
        <taxon>Bacteria</taxon>
        <taxon>Pseudomonadati</taxon>
        <taxon>Pseudomonadota</taxon>
        <taxon>Alphaproteobacteria</taxon>
        <taxon>Hyphomicrobiales</taxon>
        <taxon>Rhizobiaceae</taxon>
        <taxon>Liberibacter</taxon>
    </lineage>
</organism>
<dbReference type="InterPro" id="IPR014729">
    <property type="entry name" value="Rossmann-like_a/b/a_fold"/>
</dbReference>
<feature type="domain" description="Cytidyltransferase-like" evidence="10">
    <location>
        <begin position="6"/>
        <end position="140"/>
    </location>
</feature>
<dbReference type="EMBL" id="CP004021">
    <property type="protein sequence ID" value="AKK20526.1"/>
    <property type="molecule type" value="Genomic_DNA"/>
</dbReference>
<feature type="binding site" evidence="9">
    <location>
        <position position="105"/>
    </location>
    <ligand>
        <name>ATP</name>
        <dbReference type="ChEBI" id="CHEBI:30616"/>
    </ligand>
</feature>
<accession>A0A0G3I3S6</accession>
<dbReference type="OrthoDB" id="9806661at2"/>
<feature type="binding site" evidence="9">
    <location>
        <position position="80"/>
    </location>
    <ligand>
        <name>substrate</name>
    </ligand>
</feature>
<dbReference type="NCBIfam" id="TIGR01510">
    <property type="entry name" value="coaD_prev_kdtB"/>
    <property type="match status" value="1"/>
</dbReference>
<evidence type="ECO:0000256" key="1">
    <source>
        <dbReference type="ARBA" id="ARBA00022490"/>
    </source>
</evidence>
<dbReference type="GO" id="GO:0005524">
    <property type="term" value="F:ATP binding"/>
    <property type="evidence" value="ECO:0007669"/>
    <property type="project" value="UniProtKB-KW"/>
</dbReference>
<evidence type="ECO:0000256" key="4">
    <source>
        <dbReference type="ARBA" id="ARBA00022741"/>
    </source>
</evidence>
<dbReference type="GO" id="GO:0005737">
    <property type="term" value="C:cytoplasm"/>
    <property type="evidence" value="ECO:0007669"/>
    <property type="project" value="UniProtKB-SubCell"/>
</dbReference>
<dbReference type="PANTHER" id="PTHR21342:SF1">
    <property type="entry name" value="PHOSPHOPANTETHEINE ADENYLYLTRANSFERASE"/>
    <property type="match status" value="1"/>
</dbReference>
<dbReference type="HAMAP" id="MF_00151">
    <property type="entry name" value="PPAT_bact"/>
    <property type="match status" value="1"/>
</dbReference>
<keyword evidence="7 9" id="KW-0173">Coenzyme A biosynthesis</keyword>
<feature type="binding site" evidence="9">
    <location>
        <begin position="10"/>
        <end position="11"/>
    </location>
    <ligand>
        <name>ATP</name>
        <dbReference type="ChEBI" id="CHEBI:30616"/>
    </ligand>
</feature>
<feature type="site" description="Transition state stabilizer" evidence="9">
    <location>
        <position position="18"/>
    </location>
</feature>
<dbReference type="AlphaFoldDB" id="A0A0G3I3S6"/>
<comment type="subunit">
    <text evidence="9">Homohexamer.</text>
</comment>
<evidence type="ECO:0000313" key="11">
    <source>
        <dbReference type="EMBL" id="AKK20526.1"/>
    </source>
</evidence>
<dbReference type="PRINTS" id="PR01020">
    <property type="entry name" value="LPSBIOSNTHSS"/>
</dbReference>
<evidence type="ECO:0000259" key="10">
    <source>
        <dbReference type="Pfam" id="PF01467"/>
    </source>
</evidence>
<evidence type="ECO:0000256" key="9">
    <source>
        <dbReference type="HAMAP-Rule" id="MF_00151"/>
    </source>
</evidence>
<keyword evidence="2 9" id="KW-0808">Transferase</keyword>
<feature type="binding site" evidence="9">
    <location>
        <position position="18"/>
    </location>
    <ligand>
        <name>ATP</name>
        <dbReference type="ChEBI" id="CHEBI:30616"/>
    </ligand>
</feature>
<feature type="binding site" evidence="9">
    <location>
        <position position="10"/>
    </location>
    <ligand>
        <name>substrate</name>
    </ligand>
</feature>
<comment type="similarity">
    <text evidence="9">Belongs to the bacterial CoaD family.</text>
</comment>
<evidence type="ECO:0000313" key="12">
    <source>
        <dbReference type="Proteomes" id="UP000035503"/>
    </source>
</evidence>
<comment type="subcellular location">
    <subcellularLocation>
        <location evidence="9">Cytoplasm</location>
    </subcellularLocation>
</comment>
<dbReference type="NCBIfam" id="TIGR00125">
    <property type="entry name" value="cyt_tran_rel"/>
    <property type="match status" value="1"/>
</dbReference>
<dbReference type="PANTHER" id="PTHR21342">
    <property type="entry name" value="PHOSPHOPANTETHEINE ADENYLYLTRANSFERASE"/>
    <property type="match status" value="1"/>
</dbReference>
<evidence type="ECO:0000256" key="8">
    <source>
        <dbReference type="ARBA" id="ARBA00029346"/>
    </source>
</evidence>
<evidence type="ECO:0000256" key="3">
    <source>
        <dbReference type="ARBA" id="ARBA00022695"/>
    </source>
</evidence>
<evidence type="ECO:0000256" key="5">
    <source>
        <dbReference type="ARBA" id="ARBA00022840"/>
    </source>
</evidence>
<dbReference type="InterPro" id="IPR004821">
    <property type="entry name" value="Cyt_trans-like"/>
</dbReference>
<dbReference type="Gene3D" id="3.40.50.620">
    <property type="entry name" value="HUPs"/>
    <property type="match status" value="1"/>
</dbReference>
<reference evidence="11 12" key="1">
    <citation type="journal article" date="2015" name="Genome Announc.">
        <title>Complete Genome Sequence of 'Candidatus Liberibacter africanus,' a Bacterium Associated with Citrus Huanglongbing.</title>
        <authorList>
            <person name="Lin H."/>
            <person name="Pietersen G."/>
            <person name="Han C."/>
            <person name="Read D.A."/>
            <person name="Lou B."/>
            <person name="Gupta G."/>
            <person name="Civerolo E.L."/>
        </authorList>
    </citation>
    <scope>NUCLEOTIDE SEQUENCE [LARGE SCALE GENOMIC DNA]</scope>
    <source>
        <strain evidence="11 12">PTSAPSY</strain>
    </source>
</reference>
<keyword evidence="1 9" id="KW-0963">Cytoplasm</keyword>
<keyword evidence="12" id="KW-1185">Reference proteome</keyword>
<dbReference type="GO" id="GO:0004595">
    <property type="term" value="F:pantetheine-phosphate adenylyltransferase activity"/>
    <property type="evidence" value="ECO:0007669"/>
    <property type="project" value="UniProtKB-UniRule"/>
</dbReference>
<feature type="binding site" evidence="9">
    <location>
        <begin position="95"/>
        <end position="97"/>
    </location>
    <ligand>
        <name>ATP</name>
        <dbReference type="ChEBI" id="CHEBI:30616"/>
    </ligand>
</feature>
<dbReference type="PATRIC" id="fig|1277257.4.peg.986"/>
<feature type="binding site" evidence="9">
    <location>
        <position position="94"/>
    </location>
    <ligand>
        <name>substrate</name>
    </ligand>
</feature>
<comment type="catalytic activity">
    <reaction evidence="8 9">
        <text>(R)-4'-phosphopantetheine + ATP + H(+) = 3'-dephospho-CoA + diphosphate</text>
        <dbReference type="Rhea" id="RHEA:19801"/>
        <dbReference type="ChEBI" id="CHEBI:15378"/>
        <dbReference type="ChEBI" id="CHEBI:30616"/>
        <dbReference type="ChEBI" id="CHEBI:33019"/>
        <dbReference type="ChEBI" id="CHEBI:57328"/>
        <dbReference type="ChEBI" id="CHEBI:61723"/>
        <dbReference type="EC" id="2.7.7.3"/>
    </reaction>
</comment>
<dbReference type="STRING" id="1277257.G293_04555"/>
<dbReference type="UniPathway" id="UPA00241">
    <property type="reaction ID" value="UER00355"/>
</dbReference>
<dbReference type="GO" id="GO:0015937">
    <property type="term" value="P:coenzyme A biosynthetic process"/>
    <property type="evidence" value="ECO:0007669"/>
    <property type="project" value="UniProtKB-UniRule"/>
</dbReference>
<name>A0A0G3I3S6_LIBAF</name>
<sequence>MMKKAVYTGSFDPITNGHMDIIVQALSFVEEVVVAIGFHSMKQDSFLSIQDRSDLIMQSILHLIPESVGRVSVVFFKGLAVNLAKDVSAQVIIRGLRDMTDFDYEMRMTSVNRRLCPEIATISLFSKDSSRYISSTLIRHLVSIDADITSFVPHPVCDFLKKIPEPSC</sequence>
<feature type="binding site" evidence="9">
    <location>
        <begin position="130"/>
        <end position="136"/>
    </location>
    <ligand>
        <name>ATP</name>
        <dbReference type="ChEBI" id="CHEBI:30616"/>
    </ligand>
</feature>
<protein>
    <recommendedName>
        <fullName evidence="9">Phosphopantetheine adenylyltransferase</fullName>
        <ecNumber evidence="9">2.7.7.3</ecNumber>
    </recommendedName>
    <alternativeName>
        <fullName evidence="9">Dephospho-CoA pyrophosphorylase</fullName>
    </alternativeName>
    <alternativeName>
        <fullName evidence="9">Pantetheine-phosphate adenylyltransferase</fullName>
        <shortName evidence="9">PPAT</shortName>
    </alternativeName>
</protein>
<evidence type="ECO:0000256" key="7">
    <source>
        <dbReference type="ARBA" id="ARBA00022993"/>
    </source>
</evidence>
<comment type="cofactor">
    <cofactor evidence="9">
        <name>Mg(2+)</name>
        <dbReference type="ChEBI" id="CHEBI:18420"/>
    </cofactor>
</comment>
<comment type="pathway">
    <text evidence="9">Cofactor biosynthesis; coenzyme A biosynthesis; CoA from (R)-pantothenate: step 4/5.</text>
</comment>
<keyword evidence="6 9" id="KW-0460">Magnesium</keyword>
<evidence type="ECO:0000256" key="6">
    <source>
        <dbReference type="ARBA" id="ARBA00022842"/>
    </source>
</evidence>
<gene>
    <name evidence="9" type="primary">coaD</name>
    <name evidence="11" type="ORF">G293_04555</name>
</gene>
<dbReference type="Proteomes" id="UP000035503">
    <property type="component" value="Chromosome"/>
</dbReference>
<comment type="function">
    <text evidence="9">Reversibly transfers an adenylyl group from ATP to 4'-phosphopantetheine, yielding dephospho-CoA (dPCoA) and pyrophosphate.</text>
</comment>
<evidence type="ECO:0000256" key="2">
    <source>
        <dbReference type="ARBA" id="ARBA00022679"/>
    </source>
</evidence>
<keyword evidence="5 9" id="KW-0067">ATP-binding</keyword>
<dbReference type="SUPFAM" id="SSF52374">
    <property type="entry name" value="Nucleotidylyl transferase"/>
    <property type="match status" value="1"/>
</dbReference>
<dbReference type="EC" id="2.7.7.3" evidence="9"/>
<keyword evidence="3 9" id="KW-0548">Nucleotidyltransferase</keyword>
<proteinExistence type="inferred from homology"/>
<dbReference type="InterPro" id="IPR001980">
    <property type="entry name" value="PPAT"/>
</dbReference>
<dbReference type="Pfam" id="PF01467">
    <property type="entry name" value="CTP_transf_like"/>
    <property type="match status" value="1"/>
</dbReference>
<dbReference type="RefSeq" id="WP_052775040.1">
    <property type="nucleotide sequence ID" value="NZ_CP004021.1"/>
</dbReference>
<feature type="binding site" evidence="9">
    <location>
        <position position="42"/>
    </location>
    <ligand>
        <name>substrate</name>
    </ligand>
</feature>
<keyword evidence="4 9" id="KW-0547">Nucleotide-binding</keyword>